<reference evidence="2" key="1">
    <citation type="submission" date="2022-11" db="UniProtKB">
        <authorList>
            <consortium name="WormBaseParasite"/>
        </authorList>
    </citation>
    <scope>IDENTIFICATION</scope>
</reference>
<keyword evidence="1" id="KW-1185">Reference proteome</keyword>
<proteinExistence type="predicted"/>
<dbReference type="WBParaSite" id="jg14295">
    <property type="protein sequence ID" value="jg14295"/>
    <property type="gene ID" value="jg14295"/>
</dbReference>
<dbReference type="AlphaFoldDB" id="A0A915D0N1"/>
<name>A0A915D0N1_9BILA</name>
<dbReference type="Proteomes" id="UP000887574">
    <property type="component" value="Unplaced"/>
</dbReference>
<evidence type="ECO:0000313" key="1">
    <source>
        <dbReference type="Proteomes" id="UP000887574"/>
    </source>
</evidence>
<sequence>MIQLCVQMNLEYDSRHFDDTYRFNIDESSSGESEVEFTQHEYQSQYVVHSTSSVHSSSRITFSVGDEVKVPFGKCEKIYQAVIISVFEEDKFADDKCSV</sequence>
<organism evidence="1 2">
    <name type="scientific">Ditylenchus dipsaci</name>
    <dbReference type="NCBI Taxonomy" id="166011"/>
    <lineage>
        <taxon>Eukaryota</taxon>
        <taxon>Metazoa</taxon>
        <taxon>Ecdysozoa</taxon>
        <taxon>Nematoda</taxon>
        <taxon>Chromadorea</taxon>
        <taxon>Rhabditida</taxon>
        <taxon>Tylenchina</taxon>
        <taxon>Tylenchomorpha</taxon>
        <taxon>Sphaerularioidea</taxon>
        <taxon>Anguinidae</taxon>
        <taxon>Anguininae</taxon>
        <taxon>Ditylenchus</taxon>
    </lineage>
</organism>
<protein>
    <submittedName>
        <fullName evidence="2">Uncharacterized protein</fullName>
    </submittedName>
</protein>
<evidence type="ECO:0000313" key="2">
    <source>
        <dbReference type="WBParaSite" id="jg14295"/>
    </source>
</evidence>
<accession>A0A915D0N1</accession>